<feature type="signal peptide" evidence="1">
    <location>
        <begin position="1"/>
        <end position="32"/>
    </location>
</feature>
<reference evidence="2" key="1">
    <citation type="submission" date="2022-03" db="EMBL/GenBank/DDBJ databases">
        <title>Draft Genome Sequence of Firmicute Strain S0AB, a Heterotrophic Iron/Sulfur-Oxidizing Extreme Acidophile.</title>
        <authorList>
            <person name="Vergara E."/>
            <person name="Pakostova E."/>
            <person name="Johnson D.B."/>
            <person name="Holmes D.S."/>
        </authorList>
    </citation>
    <scope>NUCLEOTIDE SEQUENCE</scope>
    <source>
        <strain evidence="2">S0AB</strain>
    </source>
</reference>
<comment type="caution">
    <text evidence="2">The sequence shown here is derived from an EMBL/GenBank/DDBJ whole genome shotgun (WGS) entry which is preliminary data.</text>
</comment>
<dbReference type="EMBL" id="JALBUF010000002">
    <property type="protein sequence ID" value="MCI0182973.1"/>
    <property type="molecule type" value="Genomic_DNA"/>
</dbReference>
<protein>
    <submittedName>
        <fullName evidence="2">Uncharacterized protein</fullName>
    </submittedName>
</protein>
<dbReference type="RefSeq" id="WP_241712619.1">
    <property type="nucleotide sequence ID" value="NZ_JALBUF010000002.1"/>
</dbReference>
<dbReference type="AlphaFoldDB" id="A0A9X1V825"/>
<proteinExistence type="predicted"/>
<sequence>MKKKVSPKTVIRTVVATTLLSLFLLPTSLCFAADTTTQSPPQNRYDPSIRGKSYGNLRVKVIDGRTLKPIEGAEVVVLETEKRYKTGANGLTPWIQAPVIRSARYRFLVNELHGQLTLISYKNGYRDSIHMGVRMNEGAVTKTTIWQYAITPHLDRRIEPVVYIEPYHRLWLIELADRFRRPSQLGEGYERP</sequence>
<keyword evidence="1" id="KW-0732">Signal</keyword>
<keyword evidence="3" id="KW-1185">Reference proteome</keyword>
<evidence type="ECO:0000313" key="3">
    <source>
        <dbReference type="Proteomes" id="UP001139263"/>
    </source>
</evidence>
<accession>A0A9X1V825</accession>
<evidence type="ECO:0000256" key="1">
    <source>
        <dbReference type="SAM" id="SignalP"/>
    </source>
</evidence>
<gene>
    <name evidence="2" type="ORF">MM817_01242</name>
</gene>
<organism evidence="2 3">
    <name type="scientific">Sulfoacidibacillus ferrooxidans</name>
    <dbReference type="NCBI Taxonomy" id="2005001"/>
    <lineage>
        <taxon>Bacteria</taxon>
        <taxon>Bacillati</taxon>
        <taxon>Bacillota</taxon>
        <taxon>Bacilli</taxon>
        <taxon>Bacillales</taxon>
        <taxon>Alicyclobacillaceae</taxon>
        <taxon>Sulfoacidibacillus</taxon>
    </lineage>
</organism>
<dbReference type="Proteomes" id="UP001139263">
    <property type="component" value="Unassembled WGS sequence"/>
</dbReference>
<name>A0A9X1V825_9BACL</name>
<evidence type="ECO:0000313" key="2">
    <source>
        <dbReference type="EMBL" id="MCI0182973.1"/>
    </source>
</evidence>
<feature type="chain" id="PRO_5040862772" evidence="1">
    <location>
        <begin position="33"/>
        <end position="192"/>
    </location>
</feature>